<comment type="caution">
    <text evidence="1">The sequence shown here is derived from an EMBL/GenBank/DDBJ whole genome shotgun (WGS) entry which is preliminary data.</text>
</comment>
<dbReference type="AlphaFoldDB" id="K9FUE9"/>
<evidence type="ECO:0000313" key="1">
    <source>
        <dbReference type="EMBL" id="EKV04716.1"/>
    </source>
</evidence>
<evidence type="ECO:0000313" key="2">
    <source>
        <dbReference type="Proteomes" id="UP000009886"/>
    </source>
</evidence>
<accession>K9FUE9</accession>
<proteinExistence type="predicted"/>
<dbReference type="Proteomes" id="UP000009886">
    <property type="component" value="Unassembled WGS sequence"/>
</dbReference>
<gene>
    <name evidence="1" type="ORF">PDIP_86280</name>
</gene>
<reference evidence="2" key="1">
    <citation type="journal article" date="2012" name="BMC Genomics">
        <title>Genome sequence of the necrotrophic fungus Penicillium digitatum, the main postharvest pathogen of citrus.</title>
        <authorList>
            <person name="Marcet-Houben M."/>
            <person name="Ballester A.-R."/>
            <person name="de la Fuente B."/>
            <person name="Harries E."/>
            <person name="Marcos J.F."/>
            <person name="Gonzalez-Candelas L."/>
            <person name="Gabaldon T."/>
        </authorList>
    </citation>
    <scope>NUCLEOTIDE SEQUENCE [LARGE SCALE GENOMIC DNA]</scope>
    <source>
        <strain evidence="2">Pd1 / CECT 20795</strain>
    </source>
</reference>
<name>K9FUE9_PEND1</name>
<protein>
    <submittedName>
        <fullName evidence="1">Uncharacterized protein</fullName>
    </submittedName>
</protein>
<sequence>MNEWCKPRTLELGKGSGSWYECELQVALDTTEGKGKKGRNLEVLRIFRATPSVKRG</sequence>
<dbReference type="HOGENOM" id="CLU_3014879_0_0_1"/>
<organism evidence="1 2">
    <name type="scientific">Penicillium digitatum (strain Pd1 / CECT 20795)</name>
    <name type="common">Green mold</name>
    <dbReference type="NCBI Taxonomy" id="1170230"/>
    <lineage>
        <taxon>Eukaryota</taxon>
        <taxon>Fungi</taxon>
        <taxon>Dikarya</taxon>
        <taxon>Ascomycota</taxon>
        <taxon>Pezizomycotina</taxon>
        <taxon>Eurotiomycetes</taxon>
        <taxon>Eurotiomycetidae</taxon>
        <taxon>Eurotiales</taxon>
        <taxon>Aspergillaceae</taxon>
        <taxon>Penicillium</taxon>
    </lineage>
</organism>
<dbReference type="KEGG" id="pdp:PDIP_86280"/>
<dbReference type="EMBL" id="AKCU01000521">
    <property type="protein sequence ID" value="EKV04716.1"/>
    <property type="molecule type" value="Genomic_DNA"/>
</dbReference>
<dbReference type="OrthoDB" id="4372468at2759"/>
<dbReference type="VEuPathDB" id="FungiDB:PDIP_86280"/>